<comment type="subcellular location">
    <subcellularLocation>
        <location evidence="1">Endoplasmic reticulum membrane</location>
        <topology evidence="1">Single-pass type IV membrane protein</topology>
    </subcellularLocation>
</comment>
<dbReference type="GO" id="GO:0006890">
    <property type="term" value="P:retrograde vesicle-mediated transport, Golgi to endoplasmic reticulum"/>
    <property type="evidence" value="ECO:0007669"/>
    <property type="project" value="TreeGrafter"/>
</dbReference>
<evidence type="ECO:0000256" key="6">
    <source>
        <dbReference type="ARBA" id="ARBA00022892"/>
    </source>
</evidence>
<dbReference type="PANTHER" id="PTHR13050">
    <property type="entry name" value="USE1-LIKE PROTEIN"/>
    <property type="match status" value="1"/>
</dbReference>
<sequence>MLTYRVHKRYAPKAARPEPILPLLPPPVSLVDAPPAEPTSIGEDLATTLIPAEPTQGLPTQDLLLTPSDSDAFTRGPINPSEALLPSSSDSTAEKAASQATPAFLQNSAALHEELSAQLAQMATQLKRNAIHFADALDKDKAVVQETQEKLERNHDVMSKERVRLRDHRSKSWGTTWITILSIVVVLIGFLLTFFVIRIT</sequence>
<dbReference type="GO" id="GO:0015031">
    <property type="term" value="P:protein transport"/>
    <property type="evidence" value="ECO:0007669"/>
    <property type="project" value="UniProtKB-KW"/>
</dbReference>
<keyword evidence="13" id="KW-1185">Reference proteome</keyword>
<evidence type="ECO:0000256" key="2">
    <source>
        <dbReference type="ARBA" id="ARBA00007891"/>
    </source>
</evidence>
<evidence type="ECO:0000256" key="4">
    <source>
        <dbReference type="ARBA" id="ARBA00022692"/>
    </source>
</evidence>
<dbReference type="EMBL" id="CCBP010000333">
    <property type="protein sequence ID" value="CDO76052.1"/>
    <property type="molecule type" value="Genomic_DNA"/>
</dbReference>
<dbReference type="OrthoDB" id="4506189at2759"/>
<evidence type="ECO:0000256" key="10">
    <source>
        <dbReference type="SAM" id="MobiDB-lite"/>
    </source>
</evidence>
<dbReference type="InterPro" id="IPR019150">
    <property type="entry name" value="Vesicle_transport_protein_Use1"/>
</dbReference>
<dbReference type="PANTHER" id="PTHR13050:SF7">
    <property type="entry name" value="VESICLE TRANSPORT PROTEIN USE1"/>
    <property type="match status" value="1"/>
</dbReference>
<organism evidence="12 13">
    <name type="scientific">Pycnoporus cinnabarinus</name>
    <name type="common">Cinnabar-red polypore</name>
    <name type="synonym">Trametes cinnabarina</name>
    <dbReference type="NCBI Taxonomy" id="5643"/>
    <lineage>
        <taxon>Eukaryota</taxon>
        <taxon>Fungi</taxon>
        <taxon>Dikarya</taxon>
        <taxon>Basidiomycota</taxon>
        <taxon>Agaricomycotina</taxon>
        <taxon>Agaricomycetes</taxon>
        <taxon>Polyporales</taxon>
        <taxon>Polyporaceae</taxon>
        <taxon>Trametes</taxon>
    </lineage>
</organism>
<keyword evidence="7" id="KW-0653">Protein transport</keyword>
<dbReference type="GO" id="GO:0031201">
    <property type="term" value="C:SNARE complex"/>
    <property type="evidence" value="ECO:0007669"/>
    <property type="project" value="TreeGrafter"/>
</dbReference>
<dbReference type="AlphaFoldDB" id="A0A060SND7"/>
<gene>
    <name evidence="12" type="ORF">BN946_scf184696.g4</name>
</gene>
<keyword evidence="4 11" id="KW-0812">Transmembrane</keyword>
<keyword evidence="8 11" id="KW-1133">Transmembrane helix</keyword>
<dbReference type="GO" id="GO:0005789">
    <property type="term" value="C:endoplasmic reticulum membrane"/>
    <property type="evidence" value="ECO:0007669"/>
    <property type="project" value="UniProtKB-SubCell"/>
</dbReference>
<dbReference type="Proteomes" id="UP000029665">
    <property type="component" value="Unassembled WGS sequence"/>
</dbReference>
<name>A0A060SND7_PYCCI</name>
<dbReference type="OMA" id="TTWITIL"/>
<evidence type="ECO:0000256" key="5">
    <source>
        <dbReference type="ARBA" id="ARBA00022824"/>
    </source>
</evidence>
<dbReference type="GO" id="GO:0005484">
    <property type="term" value="F:SNAP receptor activity"/>
    <property type="evidence" value="ECO:0007669"/>
    <property type="project" value="TreeGrafter"/>
</dbReference>
<dbReference type="HOGENOM" id="CLU_083976_0_0_1"/>
<keyword evidence="3" id="KW-0813">Transport</keyword>
<proteinExistence type="inferred from homology"/>
<keyword evidence="9 11" id="KW-0472">Membrane</keyword>
<reference evidence="12" key="1">
    <citation type="submission" date="2014-01" db="EMBL/GenBank/DDBJ databases">
        <title>The genome of the white-rot fungus Pycnoporus cinnabarinus: a basidiomycete model with a versatile arsenal for lignocellulosic biomass breakdown.</title>
        <authorList>
            <person name="Levasseur A."/>
            <person name="Lomascolo A."/>
            <person name="Ruiz-Duenas F.J."/>
            <person name="Uzan E."/>
            <person name="Piumi F."/>
            <person name="Kues U."/>
            <person name="Ram A.F.J."/>
            <person name="Murat C."/>
            <person name="Haon M."/>
            <person name="Benoit I."/>
            <person name="Arfi Y."/>
            <person name="Chevret D."/>
            <person name="Drula E."/>
            <person name="Kwon M.J."/>
            <person name="Gouret P."/>
            <person name="Lesage-Meessen L."/>
            <person name="Lombard V."/>
            <person name="Mariette J."/>
            <person name="Noirot C."/>
            <person name="Park J."/>
            <person name="Patyshakuliyeva A."/>
            <person name="Wieneger R.A.B."/>
            <person name="Wosten H.A.B."/>
            <person name="Martin F."/>
            <person name="Coutinho P.M."/>
            <person name="de Vries R."/>
            <person name="Martinez A.T."/>
            <person name="Klopp C."/>
            <person name="Pontarotti P."/>
            <person name="Henrissat B."/>
            <person name="Record E."/>
        </authorList>
    </citation>
    <scope>NUCLEOTIDE SEQUENCE [LARGE SCALE GENOMIC DNA]</scope>
    <source>
        <strain evidence="12">BRFM137</strain>
    </source>
</reference>
<feature type="transmembrane region" description="Helical" evidence="11">
    <location>
        <begin position="174"/>
        <end position="197"/>
    </location>
</feature>
<dbReference type="CDD" id="cd15860">
    <property type="entry name" value="SNARE_USE1"/>
    <property type="match status" value="1"/>
</dbReference>
<comment type="caution">
    <text evidence="12">The sequence shown here is derived from an EMBL/GenBank/DDBJ whole genome shotgun (WGS) entry which is preliminary data.</text>
</comment>
<evidence type="ECO:0000256" key="11">
    <source>
        <dbReference type="SAM" id="Phobius"/>
    </source>
</evidence>
<evidence type="ECO:0000256" key="8">
    <source>
        <dbReference type="ARBA" id="ARBA00022989"/>
    </source>
</evidence>
<keyword evidence="5" id="KW-0256">Endoplasmic reticulum</keyword>
<evidence type="ECO:0000256" key="1">
    <source>
        <dbReference type="ARBA" id="ARBA00004163"/>
    </source>
</evidence>
<dbReference type="Pfam" id="PF09753">
    <property type="entry name" value="Use1"/>
    <property type="match status" value="1"/>
</dbReference>
<evidence type="ECO:0000256" key="7">
    <source>
        <dbReference type="ARBA" id="ARBA00022927"/>
    </source>
</evidence>
<protein>
    <submittedName>
        <fullName evidence="12">Uncharacterized protein</fullName>
    </submittedName>
</protein>
<evidence type="ECO:0000313" key="13">
    <source>
        <dbReference type="Proteomes" id="UP000029665"/>
    </source>
</evidence>
<accession>A0A060SND7</accession>
<evidence type="ECO:0000313" key="12">
    <source>
        <dbReference type="EMBL" id="CDO76052.1"/>
    </source>
</evidence>
<feature type="region of interest" description="Disordered" evidence="10">
    <location>
        <begin position="67"/>
        <end position="97"/>
    </location>
</feature>
<evidence type="ECO:0000256" key="3">
    <source>
        <dbReference type="ARBA" id="ARBA00022448"/>
    </source>
</evidence>
<dbReference type="STRING" id="5643.A0A060SND7"/>
<keyword evidence="6" id="KW-0931">ER-Golgi transport</keyword>
<comment type="similarity">
    <text evidence="2">Belongs to the USE1 family.</text>
</comment>
<evidence type="ECO:0000256" key="9">
    <source>
        <dbReference type="ARBA" id="ARBA00023136"/>
    </source>
</evidence>